<reference evidence="2" key="1">
    <citation type="submission" date="2020-09" db="EMBL/GenBank/DDBJ databases">
        <title>Genome-Enabled Discovery of Anthraquinone Biosynthesis in Senna tora.</title>
        <authorList>
            <person name="Kang S.-H."/>
            <person name="Pandey R.P."/>
            <person name="Lee C.-M."/>
            <person name="Sim J.-S."/>
            <person name="Jeong J.-T."/>
            <person name="Choi B.-S."/>
            <person name="Jung M."/>
            <person name="Ginzburg D."/>
            <person name="Zhao K."/>
            <person name="Won S.Y."/>
            <person name="Oh T.-J."/>
            <person name="Yu Y."/>
            <person name="Kim N.-H."/>
            <person name="Lee O.R."/>
            <person name="Lee T.-H."/>
            <person name="Bashyal P."/>
            <person name="Kim T.-S."/>
            <person name="Lee W.-H."/>
            <person name="Kawkins C."/>
            <person name="Kim C.-K."/>
            <person name="Kim J.S."/>
            <person name="Ahn B.O."/>
            <person name="Rhee S.Y."/>
            <person name="Sohng J.K."/>
        </authorList>
    </citation>
    <scope>NUCLEOTIDE SEQUENCE</scope>
    <source>
        <tissue evidence="2">Leaf</tissue>
    </source>
</reference>
<dbReference type="GO" id="GO:0003676">
    <property type="term" value="F:nucleic acid binding"/>
    <property type="evidence" value="ECO:0007669"/>
    <property type="project" value="InterPro"/>
</dbReference>
<dbReference type="InterPro" id="IPR036397">
    <property type="entry name" value="RNaseH_sf"/>
</dbReference>
<comment type="caution">
    <text evidence="2">The sequence shown here is derived from an EMBL/GenBank/DDBJ whole genome shotgun (WGS) entry which is preliminary data.</text>
</comment>
<keyword evidence="3" id="KW-1185">Reference proteome</keyword>
<evidence type="ECO:0000313" key="3">
    <source>
        <dbReference type="Proteomes" id="UP000634136"/>
    </source>
</evidence>
<protein>
    <submittedName>
        <fullName evidence="2">Heat shock 70 kDa protein</fullName>
    </submittedName>
</protein>
<dbReference type="InterPro" id="IPR044730">
    <property type="entry name" value="RNase_H-like_dom_plant"/>
</dbReference>
<keyword evidence="2" id="KW-0346">Stress response</keyword>
<feature type="domain" description="RNase H type-1" evidence="1">
    <location>
        <begin position="3"/>
        <end position="69"/>
    </location>
</feature>
<dbReference type="SUPFAM" id="SSF53098">
    <property type="entry name" value="Ribonuclease H-like"/>
    <property type="match status" value="1"/>
</dbReference>
<dbReference type="InterPro" id="IPR012337">
    <property type="entry name" value="RNaseH-like_sf"/>
</dbReference>
<dbReference type="GO" id="GO:0004523">
    <property type="term" value="F:RNA-DNA hybrid ribonuclease activity"/>
    <property type="evidence" value="ECO:0007669"/>
    <property type="project" value="InterPro"/>
</dbReference>
<dbReference type="Gene3D" id="3.30.420.10">
    <property type="entry name" value="Ribonuclease H-like superfamily/Ribonuclease H"/>
    <property type="match status" value="1"/>
</dbReference>
<dbReference type="InterPro" id="IPR002156">
    <property type="entry name" value="RNaseH_domain"/>
</dbReference>
<dbReference type="PANTHER" id="PTHR34023:SF4">
    <property type="entry name" value="RNASE H TYPE-1 DOMAIN-CONTAINING PROTEIN"/>
    <property type="match status" value="1"/>
</dbReference>
<sequence>MLWIHGFRKVDVETDSQNAINLISHGVIPIHPYASLVSAIKELWARDWDIRFMHVHREANCVAESFAKLGHSCLEEGQNFMEPPEVVVTILHMMLMD</sequence>
<accession>A0A834WSA9</accession>
<evidence type="ECO:0000313" key="2">
    <source>
        <dbReference type="EMBL" id="KAF7829114.1"/>
    </source>
</evidence>
<dbReference type="EMBL" id="JAAIUW010000006">
    <property type="protein sequence ID" value="KAF7829114.1"/>
    <property type="molecule type" value="Genomic_DNA"/>
</dbReference>
<dbReference type="OrthoDB" id="1431481at2759"/>
<dbReference type="Pfam" id="PF13456">
    <property type="entry name" value="RVT_3"/>
    <property type="match status" value="1"/>
</dbReference>
<gene>
    <name evidence="2" type="ORF">G2W53_020278</name>
</gene>
<dbReference type="Proteomes" id="UP000634136">
    <property type="component" value="Unassembled WGS sequence"/>
</dbReference>
<dbReference type="AlphaFoldDB" id="A0A834WSA9"/>
<dbReference type="PANTHER" id="PTHR34023">
    <property type="entry name" value="RNASE H DOMAIN-CONTAINING PROTEIN"/>
    <property type="match status" value="1"/>
</dbReference>
<dbReference type="CDD" id="cd06222">
    <property type="entry name" value="RNase_H_like"/>
    <property type="match status" value="1"/>
</dbReference>
<evidence type="ECO:0000259" key="1">
    <source>
        <dbReference type="Pfam" id="PF13456"/>
    </source>
</evidence>
<proteinExistence type="predicted"/>
<organism evidence="2 3">
    <name type="scientific">Senna tora</name>
    <dbReference type="NCBI Taxonomy" id="362788"/>
    <lineage>
        <taxon>Eukaryota</taxon>
        <taxon>Viridiplantae</taxon>
        <taxon>Streptophyta</taxon>
        <taxon>Embryophyta</taxon>
        <taxon>Tracheophyta</taxon>
        <taxon>Spermatophyta</taxon>
        <taxon>Magnoliopsida</taxon>
        <taxon>eudicotyledons</taxon>
        <taxon>Gunneridae</taxon>
        <taxon>Pentapetalae</taxon>
        <taxon>rosids</taxon>
        <taxon>fabids</taxon>
        <taxon>Fabales</taxon>
        <taxon>Fabaceae</taxon>
        <taxon>Caesalpinioideae</taxon>
        <taxon>Cassia clade</taxon>
        <taxon>Senna</taxon>
    </lineage>
</organism>
<name>A0A834WSA9_9FABA</name>